<keyword evidence="7 8" id="KW-0275">Fatty acid biosynthesis</keyword>
<protein>
    <recommendedName>
        <fullName evidence="8">Holo-[acyl-carrier-protein] synthase</fullName>
        <shortName evidence="8">Holo-ACP synthase</shortName>
        <ecNumber evidence="8">2.7.8.7</ecNumber>
    </recommendedName>
    <alternativeName>
        <fullName evidence="8">4'-phosphopantetheinyl transferase AcpS</fullName>
    </alternativeName>
</protein>
<dbReference type="RefSeq" id="WP_067710977.1">
    <property type="nucleotide sequence ID" value="NZ_LPVJ01000001.1"/>
</dbReference>
<keyword evidence="3 8" id="KW-0479">Metal-binding</keyword>
<dbReference type="InterPro" id="IPR008278">
    <property type="entry name" value="4-PPantetheinyl_Trfase_dom"/>
</dbReference>
<dbReference type="EMBL" id="LPVJ01000001">
    <property type="protein sequence ID" value="KUO97429.1"/>
    <property type="molecule type" value="Genomic_DNA"/>
</dbReference>
<evidence type="ECO:0000256" key="6">
    <source>
        <dbReference type="ARBA" id="ARBA00023098"/>
    </source>
</evidence>
<feature type="binding site" evidence="8">
    <location>
        <position position="57"/>
    </location>
    <ligand>
        <name>Mg(2+)</name>
        <dbReference type="ChEBI" id="CHEBI:18420"/>
    </ligand>
</feature>
<evidence type="ECO:0000256" key="1">
    <source>
        <dbReference type="ARBA" id="ARBA00022516"/>
    </source>
</evidence>
<keyword evidence="11" id="KW-1185">Reference proteome</keyword>
<evidence type="ECO:0000313" key="11">
    <source>
        <dbReference type="Proteomes" id="UP000053557"/>
    </source>
</evidence>
<evidence type="ECO:0000259" key="9">
    <source>
        <dbReference type="Pfam" id="PF01648"/>
    </source>
</evidence>
<evidence type="ECO:0000256" key="5">
    <source>
        <dbReference type="ARBA" id="ARBA00022842"/>
    </source>
</evidence>
<dbReference type="InterPro" id="IPR037143">
    <property type="entry name" value="4-PPantetheinyl_Trfase_dom_sf"/>
</dbReference>
<evidence type="ECO:0000256" key="2">
    <source>
        <dbReference type="ARBA" id="ARBA00022679"/>
    </source>
</evidence>
<accession>A0A124IWH5</accession>
<evidence type="ECO:0000313" key="10">
    <source>
        <dbReference type="EMBL" id="KUO97429.1"/>
    </source>
</evidence>
<dbReference type="GO" id="GO:0000287">
    <property type="term" value="F:magnesium ion binding"/>
    <property type="evidence" value="ECO:0007669"/>
    <property type="project" value="UniProtKB-UniRule"/>
</dbReference>
<feature type="domain" description="4'-phosphopantetheinyl transferase" evidence="9">
    <location>
        <begin position="6"/>
        <end position="118"/>
    </location>
</feature>
<keyword evidence="1 8" id="KW-0444">Lipid biosynthesis</keyword>
<comment type="similarity">
    <text evidence="8">Belongs to the P-Pant transferase superfamily. AcpS family.</text>
</comment>
<feature type="binding site" evidence="8">
    <location>
        <position position="8"/>
    </location>
    <ligand>
        <name>Mg(2+)</name>
        <dbReference type="ChEBI" id="CHEBI:18420"/>
    </ligand>
</feature>
<keyword evidence="5 8" id="KW-0460">Magnesium</keyword>
<sequence length="128" mass="14613">MHLLHGIDSIEIDRLKRFLDHRRRLARLFTPQEMTHADTFSEKRQMEWFAGRFAAKEAAIKALYSTERRTSIRYLDIEVTPEKSGAPRLTLHKNALDVATSLCVSSITLSITHNHSHAIASVIMLCKA</sequence>
<dbReference type="EC" id="2.7.8.7" evidence="8"/>
<dbReference type="GO" id="GO:0005737">
    <property type="term" value="C:cytoplasm"/>
    <property type="evidence" value="ECO:0007669"/>
    <property type="project" value="UniProtKB-SubCell"/>
</dbReference>
<comment type="function">
    <text evidence="8">Transfers the 4'-phosphopantetheine moiety from coenzyme A to a Ser of acyl-carrier-protein.</text>
</comment>
<dbReference type="Gene3D" id="3.90.470.20">
    <property type="entry name" value="4'-phosphopantetheinyl transferase domain"/>
    <property type="match status" value="1"/>
</dbReference>
<comment type="caution">
    <text evidence="10">The sequence shown here is derived from an EMBL/GenBank/DDBJ whole genome shotgun (WGS) entry which is preliminary data.</text>
</comment>
<keyword evidence="6 8" id="KW-0443">Lipid metabolism</keyword>
<dbReference type="GO" id="GO:0008897">
    <property type="term" value="F:holo-[acyl-carrier-protein] synthase activity"/>
    <property type="evidence" value="ECO:0007669"/>
    <property type="project" value="UniProtKB-UniRule"/>
</dbReference>
<dbReference type="AlphaFoldDB" id="A0A124IWH5"/>
<dbReference type="InterPro" id="IPR004568">
    <property type="entry name" value="Ppantetheine-prot_Trfase_dom"/>
</dbReference>
<dbReference type="InterPro" id="IPR002582">
    <property type="entry name" value="ACPS"/>
</dbReference>
<evidence type="ECO:0000256" key="3">
    <source>
        <dbReference type="ARBA" id="ARBA00022723"/>
    </source>
</evidence>
<dbReference type="GO" id="GO:0006633">
    <property type="term" value="P:fatty acid biosynthetic process"/>
    <property type="evidence" value="ECO:0007669"/>
    <property type="project" value="UniProtKB-UniRule"/>
</dbReference>
<evidence type="ECO:0000256" key="8">
    <source>
        <dbReference type="HAMAP-Rule" id="MF_00101"/>
    </source>
</evidence>
<dbReference type="SUPFAM" id="SSF56214">
    <property type="entry name" value="4'-phosphopantetheinyl transferase"/>
    <property type="match status" value="1"/>
</dbReference>
<keyword evidence="4 8" id="KW-0276">Fatty acid metabolism</keyword>
<gene>
    <name evidence="8" type="primary">acpS</name>
    <name evidence="10" type="ORF">ATW55_06070</name>
</gene>
<evidence type="ECO:0000256" key="4">
    <source>
        <dbReference type="ARBA" id="ARBA00022832"/>
    </source>
</evidence>
<dbReference type="Proteomes" id="UP000053557">
    <property type="component" value="Unassembled WGS sequence"/>
</dbReference>
<proteinExistence type="inferred from homology"/>
<organism evidence="10 11">
    <name type="scientific">Ferroacidibacillus organovorans</name>
    <dbReference type="NCBI Taxonomy" id="1765683"/>
    <lineage>
        <taxon>Bacteria</taxon>
        <taxon>Bacillati</taxon>
        <taxon>Bacillota</taxon>
        <taxon>Bacilli</taxon>
        <taxon>Bacillales</taxon>
        <taxon>Alicyclobacillaceae</taxon>
        <taxon>Ferroacidibacillus</taxon>
    </lineage>
</organism>
<dbReference type="NCBIfam" id="TIGR00516">
    <property type="entry name" value="acpS"/>
    <property type="match status" value="1"/>
</dbReference>
<dbReference type="HAMAP" id="MF_00101">
    <property type="entry name" value="AcpS"/>
    <property type="match status" value="1"/>
</dbReference>
<dbReference type="Pfam" id="PF01648">
    <property type="entry name" value="ACPS"/>
    <property type="match status" value="1"/>
</dbReference>
<reference evidence="10 11" key="1">
    <citation type="submission" date="2015-12" db="EMBL/GenBank/DDBJ databases">
        <title>Draft genome sequence of Acidibacillus ferrooxidans ITV001, isolated from a chalcopyrite acid mine drainage site in Brazil.</title>
        <authorList>
            <person name="Dall'Agnol H."/>
            <person name="Nancucheo I."/>
            <person name="Johnson B."/>
            <person name="Oliveira R."/>
            <person name="Leite L."/>
            <person name="Pylro V."/>
            <person name="Nunes G.L."/>
            <person name="Tzotzos G."/>
            <person name="Fernandes G.R."/>
            <person name="Dutra J."/>
            <person name="Orellana S.C."/>
            <person name="Oliveira G."/>
        </authorList>
    </citation>
    <scope>NUCLEOTIDE SEQUENCE [LARGE SCALE GENOMIC DNA]</scope>
    <source>
        <strain evidence="11">ITV01</strain>
    </source>
</reference>
<keyword evidence="2 8" id="KW-0808">Transferase</keyword>
<dbReference type="OrthoDB" id="517356at2"/>
<comment type="subcellular location">
    <subcellularLocation>
        <location evidence="8">Cytoplasm</location>
    </subcellularLocation>
</comment>
<comment type="cofactor">
    <cofactor evidence="8">
        <name>Mg(2+)</name>
        <dbReference type="ChEBI" id="CHEBI:18420"/>
    </cofactor>
</comment>
<name>A0A124IWH5_9BACL</name>
<keyword evidence="8" id="KW-0963">Cytoplasm</keyword>
<evidence type="ECO:0000256" key="7">
    <source>
        <dbReference type="ARBA" id="ARBA00023160"/>
    </source>
</evidence>
<comment type="catalytic activity">
    <reaction evidence="8">
        <text>apo-[ACP] + CoA = holo-[ACP] + adenosine 3',5'-bisphosphate + H(+)</text>
        <dbReference type="Rhea" id="RHEA:12068"/>
        <dbReference type="Rhea" id="RHEA-COMP:9685"/>
        <dbReference type="Rhea" id="RHEA-COMP:9690"/>
        <dbReference type="ChEBI" id="CHEBI:15378"/>
        <dbReference type="ChEBI" id="CHEBI:29999"/>
        <dbReference type="ChEBI" id="CHEBI:57287"/>
        <dbReference type="ChEBI" id="CHEBI:58343"/>
        <dbReference type="ChEBI" id="CHEBI:64479"/>
        <dbReference type="EC" id="2.7.8.7"/>
    </reaction>
</comment>
<dbReference type="NCBIfam" id="TIGR00556">
    <property type="entry name" value="pantethn_trn"/>
    <property type="match status" value="1"/>
</dbReference>